<proteinExistence type="predicted"/>
<dbReference type="Proteomes" id="UP000092716">
    <property type="component" value="Chromosome 9"/>
</dbReference>
<dbReference type="EMBL" id="CP016247">
    <property type="protein sequence ID" value="ANQ08393.1"/>
    <property type="molecule type" value="Genomic_DNA"/>
</dbReference>
<feature type="region of interest" description="Disordered" evidence="1">
    <location>
        <begin position="207"/>
        <end position="298"/>
    </location>
</feature>
<dbReference type="InterPro" id="IPR008780">
    <property type="entry name" value="Plasmodium_Vir"/>
</dbReference>
<dbReference type="VEuPathDB" id="PlasmoDB:PCOAH_00028270"/>
<feature type="compositionally biased region" description="Basic and acidic residues" evidence="1">
    <location>
        <begin position="278"/>
        <end position="290"/>
    </location>
</feature>
<dbReference type="Pfam" id="PF05795">
    <property type="entry name" value="Plasmodium_Vir"/>
    <property type="match status" value="1"/>
</dbReference>
<reference evidence="3" key="1">
    <citation type="submission" date="2016-06" db="EMBL/GenBank/DDBJ databases">
        <title>First high quality genome sequence of Plasmodium coatneyi using continuous long reads from single molecule, real-time sequencing.</title>
        <authorList>
            <person name="Chien J.-T."/>
            <person name="Pakala S.B."/>
            <person name="Geraldo J.A."/>
            <person name="Lapp S.A."/>
            <person name="Barnwell J.W."/>
            <person name="Kissinger J.C."/>
            <person name="Galinski M.R."/>
            <person name="Humphrey J.C."/>
        </authorList>
    </citation>
    <scope>NUCLEOTIDE SEQUENCE [LARGE SCALE GENOMIC DNA]</scope>
    <source>
        <strain evidence="3">Hackeri</strain>
    </source>
</reference>
<accession>A0A1B1E034</accession>
<feature type="region of interest" description="Disordered" evidence="1">
    <location>
        <begin position="335"/>
        <end position="387"/>
    </location>
</feature>
<sequence>MSISLPSSQAYDNFNDNWDTYCGVPAVSTIKNSLRTTLQEHPNTQSSLNQILGAWYYVNRGMGKQNPSYTDRCAFFYYWLGDMIYGKLSVVTSFQEFMNKIWGILGSSPWDNKCTPTYSNIKGHDFIQRKQIFDYYYNFNNICKSIGDSSSDYGMYSTSLGKVPEAYGRMNSYCGREPDKDPYCNEFQEKYEKYLKRILSKETCIEINKPGSSGPGSTGQQSPGSSVPGSTGTWNLGSSGTGSTGTCSPGPCPNQAGSSRSFSDADIVDGVSGGEGKGGSDDGGSHRKEGEEEGSSNVTSIAVPSALAAVGLPALAYFFYKYKSHLFLSSFLKGNNSSSGRSRRKSSLRREFNEFEEEHDDYTSTSEYDSTNSSEYSISYTSSSSSR</sequence>
<keyword evidence="3" id="KW-1185">Reference proteome</keyword>
<dbReference type="RefSeq" id="XP_019915088.1">
    <property type="nucleotide sequence ID" value="XM_020059632.1"/>
</dbReference>
<feature type="compositionally biased region" description="Low complexity" evidence="1">
    <location>
        <begin position="218"/>
        <end position="238"/>
    </location>
</feature>
<evidence type="ECO:0000313" key="2">
    <source>
        <dbReference type="EMBL" id="ANQ08393.1"/>
    </source>
</evidence>
<dbReference type="GeneID" id="30909555"/>
<organism evidence="2 3">
    <name type="scientific">Plasmodium coatneyi</name>
    <dbReference type="NCBI Taxonomy" id="208452"/>
    <lineage>
        <taxon>Eukaryota</taxon>
        <taxon>Sar</taxon>
        <taxon>Alveolata</taxon>
        <taxon>Apicomplexa</taxon>
        <taxon>Aconoidasida</taxon>
        <taxon>Haemosporida</taxon>
        <taxon>Plasmodiidae</taxon>
        <taxon>Plasmodium</taxon>
    </lineage>
</organism>
<feature type="compositionally biased region" description="Low complexity" evidence="1">
    <location>
        <begin position="370"/>
        <end position="387"/>
    </location>
</feature>
<dbReference type="KEGG" id="pcot:PCOAH_00028270"/>
<evidence type="ECO:0000313" key="3">
    <source>
        <dbReference type="Proteomes" id="UP000092716"/>
    </source>
</evidence>
<gene>
    <name evidence="2" type="ORF">PCOAH_00028270</name>
</gene>
<protein>
    <submittedName>
        <fullName evidence="2">KIR protein</fullName>
    </submittedName>
</protein>
<dbReference type="AlphaFoldDB" id="A0A1B1E034"/>
<name>A0A1B1E034_9APIC</name>
<evidence type="ECO:0000256" key="1">
    <source>
        <dbReference type="SAM" id="MobiDB-lite"/>
    </source>
</evidence>